<evidence type="ECO:0000256" key="11">
    <source>
        <dbReference type="ARBA" id="ARBA00023136"/>
    </source>
</evidence>
<dbReference type="SMART" id="SM00747">
    <property type="entry name" value="CFEM"/>
    <property type="match status" value="1"/>
</dbReference>
<keyword evidence="6 15" id="KW-0349">Heme</keyword>
<keyword evidence="14" id="KW-0449">Lipoprotein</keyword>
<protein>
    <recommendedName>
        <fullName evidence="17">CFEM domain-containing protein</fullName>
    </recommendedName>
</protein>
<evidence type="ECO:0000256" key="13">
    <source>
        <dbReference type="ARBA" id="ARBA00023180"/>
    </source>
</evidence>
<dbReference type="Pfam" id="PF05730">
    <property type="entry name" value="CFEM"/>
    <property type="match status" value="1"/>
</dbReference>
<sequence length="185" mass="17922">MKVTAALFSLAFASFAAAQDLGNLPSCATECATPYLTNGIGNCGRDPKCICTDETFIKDIQCCLIKTCSPDQIDAAASFAVTFCKNNGATNFPTKATCATAAATTSTGSASSTATAVVVTTGTGTAAATTVTGSNSAAVSSAASSIKSAASSAASSTHSSNPGPRQTAAAGLGAIGGLMAAVALL</sequence>
<dbReference type="GO" id="GO:0046872">
    <property type="term" value="F:metal ion binding"/>
    <property type="evidence" value="ECO:0007669"/>
    <property type="project" value="UniProtKB-UniRule"/>
</dbReference>
<dbReference type="InterPro" id="IPR008427">
    <property type="entry name" value="Extracellular_membr_CFEM_dom"/>
</dbReference>
<proteinExistence type="inferred from homology"/>
<evidence type="ECO:0000256" key="8">
    <source>
        <dbReference type="ARBA" id="ARBA00022723"/>
    </source>
</evidence>
<evidence type="ECO:0000256" key="12">
    <source>
        <dbReference type="ARBA" id="ARBA00023157"/>
    </source>
</evidence>
<comment type="caution">
    <text evidence="15">Lacks conserved residue(s) required for the propagation of feature annotation.</text>
</comment>
<feature type="domain" description="CFEM" evidence="17">
    <location>
        <begin position="1"/>
        <end position="112"/>
    </location>
</feature>
<dbReference type="GO" id="GO:0098552">
    <property type="term" value="C:side of membrane"/>
    <property type="evidence" value="ECO:0007669"/>
    <property type="project" value="UniProtKB-KW"/>
</dbReference>
<organism evidence="18 19">
    <name type="scientific">Neurospora tetraspora</name>
    <dbReference type="NCBI Taxonomy" id="94610"/>
    <lineage>
        <taxon>Eukaryota</taxon>
        <taxon>Fungi</taxon>
        <taxon>Dikarya</taxon>
        <taxon>Ascomycota</taxon>
        <taxon>Pezizomycotina</taxon>
        <taxon>Sordariomycetes</taxon>
        <taxon>Sordariomycetidae</taxon>
        <taxon>Sordariales</taxon>
        <taxon>Sordariaceae</taxon>
        <taxon>Neurospora</taxon>
    </lineage>
</organism>
<keyword evidence="13" id="KW-0325">Glycoprotein</keyword>
<accession>A0AAE0J977</accession>
<reference evidence="18" key="2">
    <citation type="submission" date="2023-06" db="EMBL/GenBank/DDBJ databases">
        <authorList>
            <consortium name="Lawrence Berkeley National Laboratory"/>
            <person name="Haridas S."/>
            <person name="Hensen N."/>
            <person name="Bonometti L."/>
            <person name="Westerberg I."/>
            <person name="Brannstrom I.O."/>
            <person name="Guillou S."/>
            <person name="Cros-Aarteil S."/>
            <person name="Calhoun S."/>
            <person name="Kuo A."/>
            <person name="Mondo S."/>
            <person name="Pangilinan J."/>
            <person name="Riley R."/>
            <person name="Labutti K."/>
            <person name="Andreopoulos B."/>
            <person name="Lipzen A."/>
            <person name="Chen C."/>
            <person name="Yanf M."/>
            <person name="Daum C."/>
            <person name="Ng V."/>
            <person name="Clum A."/>
            <person name="Steindorff A."/>
            <person name="Ohm R."/>
            <person name="Martin F."/>
            <person name="Silar P."/>
            <person name="Natvig D."/>
            <person name="Lalanne C."/>
            <person name="Gautier V."/>
            <person name="Ament-Velasquez S.L."/>
            <person name="Kruys A."/>
            <person name="Hutchinson M.I."/>
            <person name="Powell A.J."/>
            <person name="Barry K."/>
            <person name="Miller A.N."/>
            <person name="Grigoriev I.V."/>
            <person name="Debuchy R."/>
            <person name="Gladieux P."/>
            <person name="Thoren M.H."/>
            <person name="Johannesson H."/>
        </authorList>
    </citation>
    <scope>NUCLEOTIDE SEQUENCE</scope>
    <source>
        <strain evidence="18">CBS 560.94</strain>
    </source>
</reference>
<evidence type="ECO:0000256" key="14">
    <source>
        <dbReference type="ARBA" id="ARBA00023288"/>
    </source>
</evidence>
<evidence type="ECO:0000256" key="15">
    <source>
        <dbReference type="PROSITE-ProRule" id="PRU01356"/>
    </source>
</evidence>
<keyword evidence="5" id="KW-0964">Secreted</keyword>
<dbReference type="PANTHER" id="PTHR37928:SF2">
    <property type="entry name" value="GPI ANCHORED CFEM DOMAIN PROTEIN (AFU_ORTHOLOGUE AFUA_6G10580)"/>
    <property type="match status" value="1"/>
</dbReference>
<keyword evidence="9 16" id="KW-0732">Signal</keyword>
<feature type="binding site" description="axial binding residue" evidence="15">
    <location>
        <position position="46"/>
    </location>
    <ligand>
        <name>heme</name>
        <dbReference type="ChEBI" id="CHEBI:30413"/>
    </ligand>
    <ligandPart>
        <name>Fe</name>
        <dbReference type="ChEBI" id="CHEBI:18248"/>
    </ligandPart>
</feature>
<feature type="disulfide bond" evidence="15">
    <location>
        <begin position="51"/>
        <end position="84"/>
    </location>
</feature>
<dbReference type="GO" id="GO:0005886">
    <property type="term" value="C:plasma membrane"/>
    <property type="evidence" value="ECO:0007669"/>
    <property type="project" value="UniProtKB-SubCell"/>
</dbReference>
<dbReference type="PANTHER" id="PTHR37928">
    <property type="entry name" value="CFEM DOMAIN PROTEIN (AFU_ORTHOLOGUE AFUA_6G14090)"/>
    <property type="match status" value="1"/>
</dbReference>
<keyword evidence="12 15" id="KW-1015">Disulfide bond</keyword>
<evidence type="ECO:0000256" key="5">
    <source>
        <dbReference type="ARBA" id="ARBA00022525"/>
    </source>
</evidence>
<evidence type="ECO:0000313" key="18">
    <source>
        <dbReference type="EMBL" id="KAK3339001.1"/>
    </source>
</evidence>
<comment type="caution">
    <text evidence="18">The sequence shown here is derived from an EMBL/GenBank/DDBJ whole genome shotgun (WGS) entry which is preliminary data.</text>
</comment>
<evidence type="ECO:0000256" key="16">
    <source>
        <dbReference type="SAM" id="SignalP"/>
    </source>
</evidence>
<evidence type="ECO:0000256" key="6">
    <source>
        <dbReference type="ARBA" id="ARBA00022617"/>
    </source>
</evidence>
<evidence type="ECO:0000256" key="7">
    <source>
        <dbReference type="ARBA" id="ARBA00022622"/>
    </source>
</evidence>
<dbReference type="InterPro" id="IPR051735">
    <property type="entry name" value="CFEM_domain"/>
</dbReference>
<feature type="chain" id="PRO_5042009532" description="CFEM domain-containing protein" evidence="16">
    <location>
        <begin position="19"/>
        <end position="185"/>
    </location>
</feature>
<evidence type="ECO:0000256" key="9">
    <source>
        <dbReference type="ARBA" id="ARBA00022729"/>
    </source>
</evidence>
<keyword evidence="19" id="KW-1185">Reference proteome</keyword>
<keyword evidence="11" id="KW-0472">Membrane</keyword>
<dbReference type="AlphaFoldDB" id="A0AAE0J977"/>
<keyword evidence="4" id="KW-1003">Cell membrane</keyword>
<evidence type="ECO:0000256" key="3">
    <source>
        <dbReference type="ARBA" id="ARBA00010031"/>
    </source>
</evidence>
<dbReference type="EMBL" id="JAUEPP010000007">
    <property type="protein sequence ID" value="KAK3339001.1"/>
    <property type="molecule type" value="Genomic_DNA"/>
</dbReference>
<dbReference type="GO" id="GO:0005576">
    <property type="term" value="C:extracellular region"/>
    <property type="evidence" value="ECO:0007669"/>
    <property type="project" value="UniProtKB-SubCell"/>
</dbReference>
<keyword evidence="10 15" id="KW-0408">Iron</keyword>
<dbReference type="RefSeq" id="XP_062678361.1">
    <property type="nucleotide sequence ID" value="XM_062827287.1"/>
</dbReference>
<dbReference type="PROSITE" id="PS52012">
    <property type="entry name" value="CFEM"/>
    <property type="match status" value="1"/>
</dbReference>
<comment type="subcellular location">
    <subcellularLocation>
        <location evidence="1">Cell membrane</location>
        <topology evidence="1">Lipid-anchor</topology>
        <topology evidence="1">GPI-anchor</topology>
    </subcellularLocation>
    <subcellularLocation>
        <location evidence="2">Secreted</location>
    </subcellularLocation>
</comment>
<comment type="similarity">
    <text evidence="3">Belongs to the RBT5 family.</text>
</comment>
<evidence type="ECO:0000256" key="10">
    <source>
        <dbReference type="ARBA" id="ARBA00023004"/>
    </source>
</evidence>
<feature type="signal peptide" evidence="16">
    <location>
        <begin position="1"/>
        <end position="18"/>
    </location>
</feature>
<dbReference type="GeneID" id="87864441"/>
<name>A0AAE0J977_9PEZI</name>
<evidence type="ECO:0000313" key="19">
    <source>
        <dbReference type="Proteomes" id="UP001278500"/>
    </source>
</evidence>
<keyword evidence="7" id="KW-0336">GPI-anchor</keyword>
<evidence type="ECO:0000256" key="1">
    <source>
        <dbReference type="ARBA" id="ARBA00004609"/>
    </source>
</evidence>
<keyword evidence="8 15" id="KW-0479">Metal-binding</keyword>
<evidence type="ECO:0000259" key="17">
    <source>
        <dbReference type="PROSITE" id="PS52012"/>
    </source>
</evidence>
<dbReference type="Proteomes" id="UP001278500">
    <property type="component" value="Unassembled WGS sequence"/>
</dbReference>
<reference evidence="18" key="1">
    <citation type="journal article" date="2023" name="Mol. Phylogenet. Evol.">
        <title>Genome-scale phylogeny and comparative genomics of the fungal order Sordariales.</title>
        <authorList>
            <person name="Hensen N."/>
            <person name="Bonometti L."/>
            <person name="Westerberg I."/>
            <person name="Brannstrom I.O."/>
            <person name="Guillou S."/>
            <person name="Cros-Aarteil S."/>
            <person name="Calhoun S."/>
            <person name="Haridas S."/>
            <person name="Kuo A."/>
            <person name="Mondo S."/>
            <person name="Pangilinan J."/>
            <person name="Riley R."/>
            <person name="LaButti K."/>
            <person name="Andreopoulos B."/>
            <person name="Lipzen A."/>
            <person name="Chen C."/>
            <person name="Yan M."/>
            <person name="Daum C."/>
            <person name="Ng V."/>
            <person name="Clum A."/>
            <person name="Steindorff A."/>
            <person name="Ohm R.A."/>
            <person name="Martin F."/>
            <person name="Silar P."/>
            <person name="Natvig D.O."/>
            <person name="Lalanne C."/>
            <person name="Gautier V."/>
            <person name="Ament-Velasquez S.L."/>
            <person name="Kruys A."/>
            <person name="Hutchinson M.I."/>
            <person name="Powell A.J."/>
            <person name="Barry K."/>
            <person name="Miller A.N."/>
            <person name="Grigoriev I.V."/>
            <person name="Debuchy R."/>
            <person name="Gladieux P."/>
            <person name="Hiltunen Thoren M."/>
            <person name="Johannesson H."/>
        </authorList>
    </citation>
    <scope>NUCLEOTIDE SEQUENCE</scope>
    <source>
        <strain evidence="18">CBS 560.94</strain>
    </source>
</reference>
<evidence type="ECO:0000256" key="4">
    <source>
        <dbReference type="ARBA" id="ARBA00022475"/>
    </source>
</evidence>
<gene>
    <name evidence="18" type="ORF">B0H65DRAFT_475111</name>
</gene>
<evidence type="ECO:0000256" key="2">
    <source>
        <dbReference type="ARBA" id="ARBA00004613"/>
    </source>
</evidence>